<dbReference type="AlphaFoldDB" id="A0A4U5PGN1"/>
<dbReference type="Proteomes" id="UP000298663">
    <property type="component" value="Unassembled WGS sequence"/>
</dbReference>
<reference evidence="7 8" key="2">
    <citation type="journal article" date="2019" name="G3 (Bethesda)">
        <title>Hybrid Assembly of the Genome of the Entomopathogenic Nematode Steinernema carpocapsae Identifies the X-Chromosome.</title>
        <authorList>
            <person name="Serra L."/>
            <person name="Macchietto M."/>
            <person name="Macias-Munoz A."/>
            <person name="McGill C.J."/>
            <person name="Rodriguez I.M."/>
            <person name="Rodriguez B."/>
            <person name="Murad R."/>
            <person name="Mortazavi A."/>
        </authorList>
    </citation>
    <scope>NUCLEOTIDE SEQUENCE [LARGE SCALE GENOMIC DNA]</scope>
    <source>
        <strain evidence="7 8">ALL</strain>
    </source>
</reference>
<dbReference type="EMBL" id="AZBU02000002">
    <property type="protein sequence ID" value="TKR95553.1"/>
    <property type="molecule type" value="Genomic_DNA"/>
</dbReference>
<evidence type="ECO:0000256" key="2">
    <source>
        <dbReference type="ARBA" id="ARBA00012513"/>
    </source>
</evidence>
<dbReference type="PROSITE" id="PS00107">
    <property type="entry name" value="PROTEIN_KINASE_ATP"/>
    <property type="match status" value="1"/>
</dbReference>
<feature type="domain" description="Protein kinase" evidence="6">
    <location>
        <begin position="61"/>
        <end position="351"/>
    </location>
</feature>
<dbReference type="PROSITE" id="PS00108">
    <property type="entry name" value="PROTEIN_KINASE_ST"/>
    <property type="match status" value="1"/>
</dbReference>
<comment type="similarity">
    <text evidence="1">Belongs to the protein kinase superfamily. STE Ser/Thr protein kinase family. STE20 subfamily.</text>
</comment>
<reference evidence="7 8" key="1">
    <citation type="journal article" date="2015" name="Genome Biol.">
        <title>Comparative genomics of Steinernema reveals deeply conserved gene regulatory networks.</title>
        <authorList>
            <person name="Dillman A.R."/>
            <person name="Macchietto M."/>
            <person name="Porter C.F."/>
            <person name="Rogers A."/>
            <person name="Williams B."/>
            <person name="Antoshechkin I."/>
            <person name="Lee M.M."/>
            <person name="Goodwin Z."/>
            <person name="Lu X."/>
            <person name="Lewis E.E."/>
            <person name="Goodrich-Blair H."/>
            <person name="Stock S.P."/>
            <person name="Adams B.J."/>
            <person name="Sternberg P.W."/>
            <person name="Mortazavi A."/>
        </authorList>
    </citation>
    <scope>NUCLEOTIDE SEQUENCE [LARGE SCALE GENOMIC DNA]</scope>
    <source>
        <strain evidence="7 8">ALL</strain>
    </source>
</reference>
<evidence type="ECO:0000256" key="5">
    <source>
        <dbReference type="PROSITE-ProRule" id="PRU10141"/>
    </source>
</evidence>
<dbReference type="PANTHER" id="PTHR48012">
    <property type="entry name" value="STERILE20-LIKE KINASE, ISOFORM B-RELATED"/>
    <property type="match status" value="1"/>
</dbReference>
<accession>A0A4U5PGN1</accession>
<sequence>MRSFTDSSASSVASPFPSEASSEREEYGIVLHGLDRMVRAMSHDSRDVWPHRSLNEYYFSEDDAGKLGSGSFGTVFLSHVKGDPSRRCALKVCQVSDNLLEVLNQNMKRQRELNKIEGVTEDVFSELYFLHRIRHTNILHSHAAFLHGGRLVIAMPIMTSLLKVLNAYREANKGAGIPSPICANVTRQLLEGLEYLHAFKVIHRDLKSDNVLVTNGGVIKICDFGLSIFLENDSCHGYAGTRQFMDQDVVESIKNNNSYSYPADIWSVGMVILEMAINYPDCMESNALSIPIMMRANGVSFKNVIRAAHSWLFNSIRTYDEDLLSMLDKKVLTNHWSDRMLAGELLNYGWLKKKALKNLEENSQIVAQFLRETLNRSEQESQPSTYPNVERLNSIDISASLSYEEAMKATFSVSVFFKHDKSTIGEKLIEQNTSWALIEDMEKGTDDPESFWGRIKQSAFEARFGLRKEHPIDLMSNKICWVSHHYYNKDMLLRVDVPIFENHLKEQAIKALQQAKQGGEKFVVSLLKLNDWVGITNRCAYIRVELVKQ</sequence>
<dbReference type="InterPro" id="IPR000719">
    <property type="entry name" value="Prot_kinase_dom"/>
</dbReference>
<name>A0A4U5PGN1_STECR</name>
<organism evidence="7 8">
    <name type="scientific">Steinernema carpocapsae</name>
    <name type="common">Entomopathogenic nematode</name>
    <dbReference type="NCBI Taxonomy" id="34508"/>
    <lineage>
        <taxon>Eukaryota</taxon>
        <taxon>Metazoa</taxon>
        <taxon>Ecdysozoa</taxon>
        <taxon>Nematoda</taxon>
        <taxon>Chromadorea</taxon>
        <taxon>Rhabditida</taxon>
        <taxon>Tylenchina</taxon>
        <taxon>Panagrolaimomorpha</taxon>
        <taxon>Strongyloidoidea</taxon>
        <taxon>Steinernematidae</taxon>
        <taxon>Steinernema</taxon>
    </lineage>
</organism>
<dbReference type="InterPro" id="IPR017441">
    <property type="entry name" value="Protein_kinase_ATP_BS"/>
</dbReference>
<gene>
    <name evidence="7" type="ORF">L596_009705</name>
</gene>
<evidence type="ECO:0000313" key="8">
    <source>
        <dbReference type="Proteomes" id="UP000298663"/>
    </source>
</evidence>
<evidence type="ECO:0000256" key="1">
    <source>
        <dbReference type="ARBA" id="ARBA00008874"/>
    </source>
</evidence>
<dbReference type="InterPro" id="IPR050629">
    <property type="entry name" value="STE20/SPS1-PAK"/>
</dbReference>
<evidence type="ECO:0000259" key="6">
    <source>
        <dbReference type="PROSITE" id="PS50011"/>
    </source>
</evidence>
<evidence type="ECO:0000256" key="4">
    <source>
        <dbReference type="ARBA" id="ARBA00022840"/>
    </source>
</evidence>
<dbReference type="GO" id="GO:0005524">
    <property type="term" value="F:ATP binding"/>
    <property type="evidence" value="ECO:0007669"/>
    <property type="project" value="UniProtKB-UniRule"/>
</dbReference>
<dbReference type="InterPro" id="IPR008271">
    <property type="entry name" value="Ser/Thr_kinase_AS"/>
</dbReference>
<proteinExistence type="inferred from homology"/>
<dbReference type="InterPro" id="IPR011009">
    <property type="entry name" value="Kinase-like_dom_sf"/>
</dbReference>
<keyword evidence="8" id="KW-1185">Reference proteome</keyword>
<dbReference type="PROSITE" id="PS50011">
    <property type="entry name" value="PROTEIN_KINASE_DOM"/>
    <property type="match status" value="1"/>
</dbReference>
<comment type="caution">
    <text evidence="7">The sequence shown here is derived from an EMBL/GenBank/DDBJ whole genome shotgun (WGS) entry which is preliminary data.</text>
</comment>
<dbReference type="SUPFAM" id="SSF56112">
    <property type="entry name" value="Protein kinase-like (PK-like)"/>
    <property type="match status" value="1"/>
</dbReference>
<keyword evidence="3 5" id="KW-0547">Nucleotide-binding</keyword>
<dbReference type="OrthoDB" id="4062651at2759"/>
<dbReference type="Pfam" id="PF00069">
    <property type="entry name" value="Pkinase"/>
    <property type="match status" value="1"/>
</dbReference>
<dbReference type="Gene3D" id="1.10.510.10">
    <property type="entry name" value="Transferase(Phosphotransferase) domain 1"/>
    <property type="match status" value="1"/>
</dbReference>
<feature type="binding site" evidence="5">
    <location>
        <position position="91"/>
    </location>
    <ligand>
        <name>ATP</name>
        <dbReference type="ChEBI" id="CHEBI:30616"/>
    </ligand>
</feature>
<protein>
    <recommendedName>
        <fullName evidence="2">non-specific serine/threonine protein kinase</fullName>
        <ecNumber evidence="2">2.7.11.1</ecNumber>
    </recommendedName>
</protein>
<dbReference type="STRING" id="34508.A0A4U5PGN1"/>
<dbReference type="EC" id="2.7.11.1" evidence="2"/>
<evidence type="ECO:0000313" key="7">
    <source>
        <dbReference type="EMBL" id="TKR95553.1"/>
    </source>
</evidence>
<dbReference type="GO" id="GO:0004674">
    <property type="term" value="F:protein serine/threonine kinase activity"/>
    <property type="evidence" value="ECO:0007669"/>
    <property type="project" value="UniProtKB-EC"/>
</dbReference>
<dbReference type="GO" id="GO:0005737">
    <property type="term" value="C:cytoplasm"/>
    <property type="evidence" value="ECO:0007669"/>
    <property type="project" value="TreeGrafter"/>
</dbReference>
<evidence type="ECO:0000256" key="3">
    <source>
        <dbReference type="ARBA" id="ARBA00022741"/>
    </source>
</evidence>
<keyword evidence="4 5" id="KW-0067">ATP-binding</keyword>
<dbReference type="SMART" id="SM00220">
    <property type="entry name" value="S_TKc"/>
    <property type="match status" value="1"/>
</dbReference>